<sequence>MIEPPTRALLAATRASLDTAEAAATTVALRLPILATAVLAPSPAGLAEARLATFEKVAAVVEGTVAATLAWQKLWLDFACGRVGPRGLQSGLSAIAAAATAPARRRVLANARRLQRRSP</sequence>
<keyword evidence="2" id="KW-1185">Reference proteome</keyword>
<organism evidence="1 2">
    <name type="scientific">Chelatococcus albus</name>
    <dbReference type="NCBI Taxonomy" id="3047466"/>
    <lineage>
        <taxon>Bacteria</taxon>
        <taxon>Pseudomonadati</taxon>
        <taxon>Pseudomonadota</taxon>
        <taxon>Alphaproteobacteria</taxon>
        <taxon>Hyphomicrobiales</taxon>
        <taxon>Chelatococcaceae</taxon>
        <taxon>Chelatococcus</taxon>
    </lineage>
</organism>
<evidence type="ECO:0000313" key="1">
    <source>
        <dbReference type="EMBL" id="MDJ1159869.1"/>
    </source>
</evidence>
<comment type="caution">
    <text evidence="1">The sequence shown here is derived from an EMBL/GenBank/DDBJ whole genome shotgun (WGS) entry which is preliminary data.</text>
</comment>
<gene>
    <name evidence="1" type="ORF">QNA08_16740</name>
</gene>
<reference evidence="1 2" key="1">
    <citation type="submission" date="2023-05" db="EMBL/GenBank/DDBJ databases">
        <title>Chelatococcus sp. nov., a moderately thermophilic bacterium isolated from hot spring microbial mat.</title>
        <authorList>
            <person name="Hu C.-J."/>
            <person name="Li W.-J."/>
        </authorList>
    </citation>
    <scope>NUCLEOTIDE SEQUENCE [LARGE SCALE GENOMIC DNA]</scope>
    <source>
        <strain evidence="1 2">SYSU G07232</strain>
    </source>
</reference>
<evidence type="ECO:0000313" key="2">
    <source>
        <dbReference type="Proteomes" id="UP001321492"/>
    </source>
</evidence>
<accession>A0ABT7AKH6</accession>
<dbReference type="Proteomes" id="UP001321492">
    <property type="component" value="Unassembled WGS sequence"/>
</dbReference>
<dbReference type="RefSeq" id="WP_283741863.1">
    <property type="nucleotide sequence ID" value="NZ_JASJEV010000013.1"/>
</dbReference>
<protein>
    <submittedName>
        <fullName evidence="1">Uncharacterized protein</fullName>
    </submittedName>
</protein>
<proteinExistence type="predicted"/>
<name>A0ABT7AKH6_9HYPH</name>
<dbReference type="EMBL" id="JASJEV010000013">
    <property type="protein sequence ID" value="MDJ1159869.1"/>
    <property type="molecule type" value="Genomic_DNA"/>
</dbReference>